<accession>A0A9P5PTG2</accession>
<dbReference type="EMBL" id="JADNRY010000063">
    <property type="protein sequence ID" value="KAF9068232.1"/>
    <property type="molecule type" value="Genomic_DNA"/>
</dbReference>
<organism evidence="2 3">
    <name type="scientific">Rhodocollybia butyracea</name>
    <dbReference type="NCBI Taxonomy" id="206335"/>
    <lineage>
        <taxon>Eukaryota</taxon>
        <taxon>Fungi</taxon>
        <taxon>Dikarya</taxon>
        <taxon>Basidiomycota</taxon>
        <taxon>Agaricomycotina</taxon>
        <taxon>Agaricomycetes</taxon>
        <taxon>Agaricomycetidae</taxon>
        <taxon>Agaricales</taxon>
        <taxon>Marasmiineae</taxon>
        <taxon>Omphalotaceae</taxon>
        <taxon>Rhodocollybia</taxon>
    </lineage>
</organism>
<evidence type="ECO:0000259" key="1">
    <source>
        <dbReference type="Pfam" id="PF00011"/>
    </source>
</evidence>
<dbReference type="AlphaFoldDB" id="A0A9P5PTG2"/>
<sequence>MDCHHDPGSSILQAYIELPDARWEDVYVMLVDSSVSRGQSVNVWGFTLPPHSYTHGMHTSSSPASNPMVDVRSGLSSLVQQSLGFGLPPSYISRERRYGEFFRQLPVPPETKAADVQAVFDNSVLHLSIALGAPLTDERVNVSREIIDIQ</sequence>
<protein>
    <recommendedName>
        <fullName evidence="1">SHSP domain-containing protein</fullName>
    </recommendedName>
</protein>
<reference evidence="2" key="1">
    <citation type="submission" date="2020-11" db="EMBL/GenBank/DDBJ databases">
        <authorList>
            <consortium name="DOE Joint Genome Institute"/>
            <person name="Ahrendt S."/>
            <person name="Riley R."/>
            <person name="Andreopoulos W."/>
            <person name="Labutti K."/>
            <person name="Pangilinan J."/>
            <person name="Ruiz-Duenas F.J."/>
            <person name="Barrasa J.M."/>
            <person name="Sanchez-Garcia M."/>
            <person name="Camarero S."/>
            <person name="Miyauchi S."/>
            <person name="Serrano A."/>
            <person name="Linde D."/>
            <person name="Babiker R."/>
            <person name="Drula E."/>
            <person name="Ayuso-Fernandez I."/>
            <person name="Pacheco R."/>
            <person name="Padilla G."/>
            <person name="Ferreira P."/>
            <person name="Barriuso J."/>
            <person name="Kellner H."/>
            <person name="Castanera R."/>
            <person name="Alfaro M."/>
            <person name="Ramirez L."/>
            <person name="Pisabarro A.G."/>
            <person name="Kuo A."/>
            <person name="Tritt A."/>
            <person name="Lipzen A."/>
            <person name="He G."/>
            <person name="Yan M."/>
            <person name="Ng V."/>
            <person name="Cullen D."/>
            <person name="Martin F."/>
            <person name="Rosso M.-N."/>
            <person name="Henrissat B."/>
            <person name="Hibbett D."/>
            <person name="Martinez A.T."/>
            <person name="Grigoriev I.V."/>
        </authorList>
    </citation>
    <scope>NUCLEOTIDE SEQUENCE</scope>
    <source>
        <strain evidence="2">AH 40177</strain>
    </source>
</reference>
<feature type="domain" description="SHSP" evidence="1">
    <location>
        <begin position="91"/>
        <end position="135"/>
    </location>
</feature>
<dbReference type="SUPFAM" id="SSF49764">
    <property type="entry name" value="HSP20-like chaperones"/>
    <property type="match status" value="1"/>
</dbReference>
<dbReference type="OrthoDB" id="1431247at2759"/>
<keyword evidence="3" id="KW-1185">Reference proteome</keyword>
<dbReference type="Pfam" id="PF00011">
    <property type="entry name" value="HSP20"/>
    <property type="match status" value="1"/>
</dbReference>
<evidence type="ECO:0000313" key="2">
    <source>
        <dbReference type="EMBL" id="KAF9068232.1"/>
    </source>
</evidence>
<name>A0A9P5PTG2_9AGAR</name>
<dbReference type="InterPro" id="IPR002068">
    <property type="entry name" value="A-crystallin/Hsp20_dom"/>
</dbReference>
<gene>
    <name evidence="2" type="ORF">BDP27DRAFT_1422121</name>
</gene>
<proteinExistence type="predicted"/>
<dbReference type="Proteomes" id="UP000772434">
    <property type="component" value="Unassembled WGS sequence"/>
</dbReference>
<dbReference type="InterPro" id="IPR008978">
    <property type="entry name" value="HSP20-like_chaperone"/>
</dbReference>
<evidence type="ECO:0000313" key="3">
    <source>
        <dbReference type="Proteomes" id="UP000772434"/>
    </source>
</evidence>
<comment type="caution">
    <text evidence="2">The sequence shown here is derived from an EMBL/GenBank/DDBJ whole genome shotgun (WGS) entry which is preliminary data.</text>
</comment>
<dbReference type="CDD" id="cd06464">
    <property type="entry name" value="ACD_sHsps-like"/>
    <property type="match status" value="1"/>
</dbReference>
<dbReference type="Gene3D" id="2.60.40.790">
    <property type="match status" value="1"/>
</dbReference>